<dbReference type="Proteomes" id="UP000274661">
    <property type="component" value="Unassembled WGS sequence"/>
</dbReference>
<keyword evidence="5 6" id="KW-0472">Membrane</keyword>
<evidence type="ECO:0000313" key="8">
    <source>
        <dbReference type="Proteomes" id="UP000274661"/>
    </source>
</evidence>
<proteinExistence type="inferred from homology"/>
<comment type="subcellular location">
    <subcellularLocation>
        <location evidence="1">Membrane</location>
        <topology evidence="1">Multi-pass membrane protein</topology>
    </subcellularLocation>
</comment>
<sequence length="126" mass="12915">MSPADPVRSRLVAAGALLGGLAVVLGAFGAHALKSRLGAEQTGWWATAVQYQMAHALALLLVAPLPIRRPALVGAAFGVGALIFSGTLYLMALGAPRWLGAVTPLGGLLMIAGWVLLAVGALRPRR</sequence>
<feature type="transmembrane region" description="Helical" evidence="6">
    <location>
        <begin position="70"/>
        <end position="92"/>
    </location>
</feature>
<evidence type="ECO:0000256" key="2">
    <source>
        <dbReference type="ARBA" id="ARBA00009694"/>
    </source>
</evidence>
<dbReference type="OrthoDB" id="9802121at2"/>
<dbReference type="InterPro" id="IPR006696">
    <property type="entry name" value="DUF423"/>
</dbReference>
<dbReference type="GO" id="GO:0016020">
    <property type="term" value="C:membrane"/>
    <property type="evidence" value="ECO:0007669"/>
    <property type="project" value="UniProtKB-SubCell"/>
</dbReference>
<name>A0A3R9Z700_9SPHN</name>
<dbReference type="PANTHER" id="PTHR43461:SF1">
    <property type="entry name" value="TRANSMEMBRANE PROTEIN 256"/>
    <property type="match status" value="1"/>
</dbReference>
<dbReference type="Pfam" id="PF04241">
    <property type="entry name" value="DUF423"/>
    <property type="match status" value="1"/>
</dbReference>
<accession>A0A3R9Z700</accession>
<comment type="similarity">
    <text evidence="2">Belongs to the UPF0382 family.</text>
</comment>
<gene>
    <name evidence="7" type="ORF">HMF7854_11320</name>
</gene>
<feature type="transmembrane region" description="Helical" evidence="6">
    <location>
        <begin position="42"/>
        <end position="63"/>
    </location>
</feature>
<comment type="caution">
    <text evidence="7">The sequence shown here is derived from an EMBL/GenBank/DDBJ whole genome shotgun (WGS) entry which is preliminary data.</text>
</comment>
<keyword evidence="4 6" id="KW-1133">Transmembrane helix</keyword>
<keyword evidence="3 6" id="KW-0812">Transmembrane</keyword>
<reference evidence="7 8" key="1">
    <citation type="submission" date="2018-12" db="EMBL/GenBank/DDBJ databases">
        <title>Sphingomonas sp. HMF7854 Genome sequencing and assembly.</title>
        <authorList>
            <person name="Cha I."/>
            <person name="Kang H."/>
            <person name="Kim H."/>
            <person name="Kang J."/>
            <person name="Joh K."/>
        </authorList>
    </citation>
    <scope>NUCLEOTIDE SEQUENCE [LARGE SCALE GENOMIC DNA]</scope>
    <source>
        <strain evidence="7 8">HMF7854</strain>
    </source>
</reference>
<evidence type="ECO:0000256" key="6">
    <source>
        <dbReference type="SAM" id="Phobius"/>
    </source>
</evidence>
<evidence type="ECO:0000256" key="3">
    <source>
        <dbReference type="ARBA" id="ARBA00022692"/>
    </source>
</evidence>
<evidence type="ECO:0000313" key="7">
    <source>
        <dbReference type="EMBL" id="RST31365.1"/>
    </source>
</evidence>
<protein>
    <submittedName>
        <fullName evidence="7">DUF423 domain-containing protein</fullName>
    </submittedName>
</protein>
<dbReference type="RefSeq" id="WP_126719193.1">
    <property type="nucleotide sequence ID" value="NZ_RWJF01000001.1"/>
</dbReference>
<keyword evidence="8" id="KW-1185">Reference proteome</keyword>
<organism evidence="7 8">
    <name type="scientific">Sphingomonas ginkgonis</name>
    <dbReference type="NCBI Taxonomy" id="2315330"/>
    <lineage>
        <taxon>Bacteria</taxon>
        <taxon>Pseudomonadati</taxon>
        <taxon>Pseudomonadota</taxon>
        <taxon>Alphaproteobacteria</taxon>
        <taxon>Sphingomonadales</taxon>
        <taxon>Sphingomonadaceae</taxon>
        <taxon>Sphingomonas</taxon>
    </lineage>
</organism>
<dbReference type="AlphaFoldDB" id="A0A3R9Z700"/>
<dbReference type="EMBL" id="RWJF01000001">
    <property type="protein sequence ID" value="RST31365.1"/>
    <property type="molecule type" value="Genomic_DNA"/>
</dbReference>
<evidence type="ECO:0000256" key="4">
    <source>
        <dbReference type="ARBA" id="ARBA00022989"/>
    </source>
</evidence>
<dbReference type="PANTHER" id="PTHR43461">
    <property type="entry name" value="TRANSMEMBRANE PROTEIN 256"/>
    <property type="match status" value="1"/>
</dbReference>
<evidence type="ECO:0000256" key="1">
    <source>
        <dbReference type="ARBA" id="ARBA00004141"/>
    </source>
</evidence>
<evidence type="ECO:0000256" key="5">
    <source>
        <dbReference type="ARBA" id="ARBA00023136"/>
    </source>
</evidence>
<feature type="transmembrane region" description="Helical" evidence="6">
    <location>
        <begin position="98"/>
        <end position="122"/>
    </location>
</feature>